<protein>
    <recommendedName>
        <fullName evidence="2">Transcription regulator Rua1 C-terminal domain-containing protein</fullName>
    </recommendedName>
</protein>
<dbReference type="InterPro" id="IPR028012">
    <property type="entry name" value="Rua1_C"/>
</dbReference>
<evidence type="ECO:0000313" key="4">
    <source>
        <dbReference type="Proteomes" id="UP000002258"/>
    </source>
</evidence>
<accession>A3LT98</accession>
<dbReference type="Pfam" id="PF14616">
    <property type="entry name" value="Rua1_C"/>
    <property type="match status" value="1"/>
</dbReference>
<dbReference type="Proteomes" id="UP000002258">
    <property type="component" value="Chromosome 4"/>
</dbReference>
<dbReference type="RefSeq" id="XP_001384399.2">
    <property type="nucleotide sequence ID" value="XM_001384362.1"/>
</dbReference>
<evidence type="ECO:0000313" key="3">
    <source>
        <dbReference type="EMBL" id="ABN66370.2"/>
    </source>
</evidence>
<name>A3LT98_PICST</name>
<feature type="region of interest" description="Disordered" evidence="1">
    <location>
        <begin position="289"/>
        <end position="350"/>
    </location>
</feature>
<dbReference type="eggNOG" id="ENOG502SZ9T">
    <property type="taxonomic scope" value="Eukaryota"/>
</dbReference>
<dbReference type="HOGENOM" id="CLU_420399_0_0_1"/>
<proteinExistence type="predicted"/>
<organism evidence="3 4">
    <name type="scientific">Scheffersomyces stipitis (strain ATCC 58785 / CBS 6054 / NBRC 10063 / NRRL Y-11545)</name>
    <name type="common">Yeast</name>
    <name type="synonym">Pichia stipitis</name>
    <dbReference type="NCBI Taxonomy" id="322104"/>
    <lineage>
        <taxon>Eukaryota</taxon>
        <taxon>Fungi</taxon>
        <taxon>Dikarya</taxon>
        <taxon>Ascomycota</taxon>
        <taxon>Saccharomycotina</taxon>
        <taxon>Pichiomycetes</taxon>
        <taxon>Debaryomycetaceae</taxon>
        <taxon>Scheffersomyces</taxon>
    </lineage>
</organism>
<feature type="compositionally biased region" description="Low complexity" evidence="1">
    <location>
        <begin position="321"/>
        <end position="343"/>
    </location>
</feature>
<sequence>MNMNFNQTASSDRDQISAFYDQTHVEAYSHDPEFTQIFSTDVLPNSEDVELANYLLYLDNDYNSFIQIANAISINDSKFQIEDSNSQLADSTPQTEALSMMSSTEIEQLVNYKVSNNNTNNNFDTNGTYGTNFQDQNQSENGFPHLVSHQTQDTPRITVTDETGREISQWQQPTYESSTSLQDFYSYDVALQDPIPSSSSSLILGNLDETARQNHAANYPFSESDQPEFHIPKIEESIPDPDDFAQYSLLIYPQATTVAKNIPIFNVPTSSQGSSRAVAPTVHFQLETKDHTDANLQPRTNNSSSSSFSLSTSPAMVFDESNPLRSSRSSRSSRSTLNSMNSLDSKGPSFTEVASQGEVASYFEVVRHSDQVRESEVDRETMEVGNSRFRVSPLAKISISISPESVSCLNCNIDYGNYTGKITNKIEGHLALANVYVAPGAHESQITDATLIKLYTETKELSASSCIHQRTKYDREIDELHNSISNIVYKTSSKYSLDMPYEPQYLRFEVGPDSRLVMASKSGLCPYCEEVRFLPFKNSSYLSHLTLEHGVFSNGYLTPDGLYFGSYKLKKNSSRNNQEHTPSGRERQVEALMCPLCFDMVEFGCWEGKKNKLLSYFRHFKNIHGQHTIKARSSQIPPIQDRGRTLHILPDP</sequence>
<feature type="compositionally biased region" description="Low complexity" evidence="1">
    <location>
        <begin position="303"/>
        <end position="313"/>
    </location>
</feature>
<feature type="domain" description="Transcription regulator Rua1 C-terminal" evidence="2">
    <location>
        <begin position="498"/>
        <end position="624"/>
    </location>
</feature>
<dbReference type="InParanoid" id="A3LT98"/>
<evidence type="ECO:0000259" key="2">
    <source>
        <dbReference type="Pfam" id="PF14616"/>
    </source>
</evidence>
<dbReference type="KEGG" id="pic:PICST_31331"/>
<reference evidence="3 4" key="1">
    <citation type="journal article" date="2007" name="Nat. Biotechnol.">
        <title>Genome sequence of the lignocellulose-bioconverting and xylose-fermenting yeast Pichia stipitis.</title>
        <authorList>
            <person name="Jeffries T.W."/>
            <person name="Grigoriev I.V."/>
            <person name="Grimwood J."/>
            <person name="Laplaza J.M."/>
            <person name="Aerts A."/>
            <person name="Salamov A."/>
            <person name="Schmutz J."/>
            <person name="Lindquist E."/>
            <person name="Dehal P."/>
            <person name="Shapiro H."/>
            <person name="Jin Y.S."/>
            <person name="Passoth V."/>
            <person name="Richardson P.M."/>
        </authorList>
    </citation>
    <scope>NUCLEOTIDE SEQUENCE [LARGE SCALE GENOMIC DNA]</scope>
    <source>
        <strain evidence="4">ATCC 58785 / CBS 6054 / NBRC 10063 / NRRL Y-11545</strain>
    </source>
</reference>
<evidence type="ECO:0000256" key="1">
    <source>
        <dbReference type="SAM" id="MobiDB-lite"/>
    </source>
</evidence>
<dbReference type="AlphaFoldDB" id="A3LT98"/>
<dbReference type="EMBL" id="CP000498">
    <property type="protein sequence ID" value="ABN66370.2"/>
    <property type="molecule type" value="Genomic_DNA"/>
</dbReference>
<dbReference type="OrthoDB" id="4096316at2759"/>
<gene>
    <name evidence="3" type="ORF">PICST_31331</name>
</gene>
<dbReference type="GeneID" id="4838844"/>
<keyword evidence="4" id="KW-1185">Reference proteome</keyword>